<dbReference type="PANTHER" id="PTHR44103:SF1">
    <property type="entry name" value="PROPROTEIN CONVERTASE P"/>
    <property type="match status" value="1"/>
</dbReference>
<dbReference type="KEGG" id="rul:UC8_15970"/>
<feature type="domain" description="Aldos-2-ulose dehydratase beta-propeller" evidence="3">
    <location>
        <begin position="112"/>
        <end position="292"/>
    </location>
</feature>
<name>A0A5B9R022_9BACT</name>
<dbReference type="OrthoDB" id="247570at2"/>
<organism evidence="4 5">
    <name type="scientific">Roseimaritima ulvae</name>
    <dbReference type="NCBI Taxonomy" id="980254"/>
    <lineage>
        <taxon>Bacteria</taxon>
        <taxon>Pseudomonadati</taxon>
        <taxon>Planctomycetota</taxon>
        <taxon>Planctomycetia</taxon>
        <taxon>Pirellulales</taxon>
        <taxon>Pirellulaceae</taxon>
        <taxon>Roseimaritima</taxon>
    </lineage>
</organism>
<proteinExistence type="predicted"/>
<evidence type="ECO:0000313" key="5">
    <source>
        <dbReference type="Proteomes" id="UP000325286"/>
    </source>
</evidence>
<dbReference type="InterPro" id="IPR054583">
    <property type="entry name" value="Beta-prop_AUDH"/>
</dbReference>
<evidence type="ECO:0000259" key="3">
    <source>
        <dbReference type="Pfam" id="PF22301"/>
    </source>
</evidence>
<reference evidence="4 5" key="1">
    <citation type="submission" date="2019-08" db="EMBL/GenBank/DDBJ databases">
        <title>Deep-cultivation of Planctomycetes and their phenomic and genomic characterization uncovers novel biology.</title>
        <authorList>
            <person name="Wiegand S."/>
            <person name="Jogler M."/>
            <person name="Boedeker C."/>
            <person name="Pinto D."/>
            <person name="Vollmers J."/>
            <person name="Rivas-Marin E."/>
            <person name="Kohn T."/>
            <person name="Peeters S.H."/>
            <person name="Heuer A."/>
            <person name="Rast P."/>
            <person name="Oberbeckmann S."/>
            <person name="Bunk B."/>
            <person name="Jeske O."/>
            <person name="Meyerdierks A."/>
            <person name="Storesund J.E."/>
            <person name="Kallscheuer N."/>
            <person name="Luecker S."/>
            <person name="Lage O.M."/>
            <person name="Pohl T."/>
            <person name="Merkel B.J."/>
            <person name="Hornburger P."/>
            <person name="Mueller R.-W."/>
            <person name="Bruemmer F."/>
            <person name="Labrenz M."/>
            <person name="Spormann A.M."/>
            <person name="Op den Camp H."/>
            <person name="Overmann J."/>
            <person name="Amann R."/>
            <person name="Jetten M.S.M."/>
            <person name="Mascher T."/>
            <person name="Medema M.H."/>
            <person name="Devos D.P."/>
            <person name="Kaster A.-K."/>
            <person name="Ovreas L."/>
            <person name="Rohde M."/>
            <person name="Galperin M.Y."/>
            <person name="Jogler C."/>
        </authorList>
    </citation>
    <scope>NUCLEOTIDE SEQUENCE [LARGE SCALE GENOMIC DNA]</scope>
    <source>
        <strain evidence="4 5">UC8</strain>
    </source>
</reference>
<dbReference type="PANTHER" id="PTHR44103">
    <property type="entry name" value="PROPROTEIN CONVERTASE P"/>
    <property type="match status" value="1"/>
</dbReference>
<dbReference type="Pfam" id="PF13517">
    <property type="entry name" value="FG-GAP_3"/>
    <property type="match status" value="2"/>
</dbReference>
<protein>
    <submittedName>
        <fullName evidence="4">FG-GAP repeat protein</fullName>
    </submittedName>
</protein>
<dbReference type="EMBL" id="CP042914">
    <property type="protein sequence ID" value="QEG39601.1"/>
    <property type="molecule type" value="Genomic_DNA"/>
</dbReference>
<feature type="chain" id="PRO_5022756438" evidence="2">
    <location>
        <begin position="18"/>
        <end position="401"/>
    </location>
</feature>
<dbReference type="InterPro" id="IPR028994">
    <property type="entry name" value="Integrin_alpha_N"/>
</dbReference>
<dbReference type="Gene3D" id="2.130.10.130">
    <property type="entry name" value="Integrin alpha, N-terminal"/>
    <property type="match status" value="1"/>
</dbReference>
<dbReference type="InterPro" id="IPR013517">
    <property type="entry name" value="FG-GAP"/>
</dbReference>
<dbReference type="RefSeq" id="WP_068133141.1">
    <property type="nucleotide sequence ID" value="NZ_CP042914.1"/>
</dbReference>
<gene>
    <name evidence="4" type="ORF">UC8_15970</name>
</gene>
<dbReference type="Pfam" id="PF22301">
    <property type="entry name" value="AUDH_beta_propeller"/>
    <property type="match status" value="1"/>
</dbReference>
<evidence type="ECO:0000256" key="2">
    <source>
        <dbReference type="SAM" id="SignalP"/>
    </source>
</evidence>
<keyword evidence="1 2" id="KW-0732">Signal</keyword>
<feature type="signal peptide" evidence="2">
    <location>
        <begin position="1"/>
        <end position="17"/>
    </location>
</feature>
<accession>A0A5B9R022</accession>
<evidence type="ECO:0000256" key="1">
    <source>
        <dbReference type="ARBA" id="ARBA00022729"/>
    </source>
</evidence>
<keyword evidence="5" id="KW-1185">Reference proteome</keyword>
<dbReference type="AlphaFoldDB" id="A0A5B9R022"/>
<dbReference type="SUPFAM" id="SSF69318">
    <property type="entry name" value="Integrin alpha N-terminal domain"/>
    <property type="match status" value="1"/>
</dbReference>
<evidence type="ECO:0000313" key="4">
    <source>
        <dbReference type="EMBL" id="QEG39601.1"/>
    </source>
</evidence>
<dbReference type="Proteomes" id="UP000325286">
    <property type="component" value="Chromosome"/>
</dbReference>
<sequence length="401" mass="43732" precursor="true">MRIAIAFVCLATSLTWAATGHAQSVSFEAQVIDAAPGKVVYAVTAADIDNDGRQDLVAVTEDSVHWYQAPRWRKRTLLSGVTIADNVCVAPFDIDRNGHIDLALGAGWPNRGGTIQWLSPGQTIDHPWNVHEIAAEAWTHRMRWGNVLSGEEPQLIVSPLHPSIRDGARLLAFSIPKDPRHNRWRPTVLDESLHRMHNHLCVARTDVGLPKTDTSADAAPQITLTASQEGVSAVLPDHKNPKHFRRVQLLPGATGDSPASQGAGEVRVGQFANGKRFVATVEPMHGTHAVVYEMGEFFAAEPPRRTVLTDQLRGGHALWCADLDGDHDDEVVVGYREPNPLVGILIFDRQADGAWQEQRLTAQVACEDLVVADFNGDGLPDILAGGRATHNVVLFVNQGVR</sequence>